<dbReference type="PANTHER" id="PTHR23113:SF363">
    <property type="entry name" value="PROTEIN SON OF SEVENLESS"/>
    <property type="match status" value="1"/>
</dbReference>
<reference evidence="6 7" key="1">
    <citation type="submission" date="2009-11" db="EMBL/GenBank/DDBJ databases">
        <title>Annotation of Allomyces macrogynus ATCC 38327.</title>
        <authorList>
            <consortium name="The Broad Institute Genome Sequencing Platform"/>
            <person name="Russ C."/>
            <person name="Cuomo C."/>
            <person name="Burger G."/>
            <person name="Gray M.W."/>
            <person name="Holland P.W.H."/>
            <person name="King N."/>
            <person name="Lang F.B.F."/>
            <person name="Roger A.J."/>
            <person name="Ruiz-Trillo I."/>
            <person name="Young S.K."/>
            <person name="Zeng Q."/>
            <person name="Gargeya S."/>
            <person name="Fitzgerald M."/>
            <person name="Haas B."/>
            <person name="Abouelleil A."/>
            <person name="Alvarado L."/>
            <person name="Arachchi H.M."/>
            <person name="Berlin A."/>
            <person name="Chapman S.B."/>
            <person name="Gearin G."/>
            <person name="Goldberg J."/>
            <person name="Griggs A."/>
            <person name="Gujja S."/>
            <person name="Hansen M."/>
            <person name="Heiman D."/>
            <person name="Howarth C."/>
            <person name="Larimer J."/>
            <person name="Lui A."/>
            <person name="MacDonald P.J.P."/>
            <person name="McCowen C."/>
            <person name="Montmayeur A."/>
            <person name="Murphy C."/>
            <person name="Neiman D."/>
            <person name="Pearson M."/>
            <person name="Priest M."/>
            <person name="Roberts A."/>
            <person name="Saif S."/>
            <person name="Shea T."/>
            <person name="Sisk P."/>
            <person name="Stolte C."/>
            <person name="Sykes S."/>
            <person name="Wortman J."/>
            <person name="Nusbaum C."/>
            <person name="Birren B."/>
        </authorList>
    </citation>
    <scope>NUCLEOTIDE SEQUENCE [LARGE SCALE GENOMIC DNA]</scope>
    <source>
        <strain evidence="6 7">ATCC 38327</strain>
    </source>
</reference>
<dbReference type="STRING" id="578462.A0A0L0SLY6"/>
<evidence type="ECO:0000259" key="4">
    <source>
        <dbReference type="PROSITE" id="PS50009"/>
    </source>
</evidence>
<dbReference type="GO" id="GO:0005886">
    <property type="term" value="C:plasma membrane"/>
    <property type="evidence" value="ECO:0007669"/>
    <property type="project" value="TreeGrafter"/>
</dbReference>
<feature type="compositionally biased region" description="Low complexity" evidence="3">
    <location>
        <begin position="1354"/>
        <end position="1367"/>
    </location>
</feature>
<keyword evidence="1 2" id="KW-0344">Guanine-nucleotide releasing factor</keyword>
<feature type="region of interest" description="Disordered" evidence="3">
    <location>
        <begin position="1132"/>
        <end position="1158"/>
    </location>
</feature>
<evidence type="ECO:0000256" key="2">
    <source>
        <dbReference type="PROSITE-ProRule" id="PRU00168"/>
    </source>
</evidence>
<dbReference type="InterPro" id="IPR023578">
    <property type="entry name" value="Ras_GEF_dom_sf"/>
</dbReference>
<feature type="compositionally biased region" description="Basic and acidic residues" evidence="3">
    <location>
        <begin position="29"/>
        <end position="63"/>
    </location>
</feature>
<organism evidence="6 7">
    <name type="scientific">Allomyces macrogynus (strain ATCC 38327)</name>
    <name type="common">Allomyces javanicus var. macrogynus</name>
    <dbReference type="NCBI Taxonomy" id="578462"/>
    <lineage>
        <taxon>Eukaryota</taxon>
        <taxon>Fungi</taxon>
        <taxon>Fungi incertae sedis</taxon>
        <taxon>Blastocladiomycota</taxon>
        <taxon>Blastocladiomycetes</taxon>
        <taxon>Blastocladiales</taxon>
        <taxon>Blastocladiaceae</taxon>
        <taxon>Allomyces</taxon>
    </lineage>
</organism>
<feature type="region of interest" description="Disordered" evidence="3">
    <location>
        <begin position="784"/>
        <end position="806"/>
    </location>
</feature>
<feature type="compositionally biased region" description="Low complexity" evidence="3">
    <location>
        <begin position="428"/>
        <end position="437"/>
    </location>
</feature>
<name>A0A0L0SLY6_ALLM3</name>
<sequence length="1925" mass="202835">MAGPSLPSLRLRSGHGGAGTNPAATSTLKDSKDAAKDSKSGKRHHDAAAAKDRAARDHSKDRAGTAGKRSKLAAFFLHQGGDRDRPSTTASARDRTHHSNGSTTALSTSPPVRATSPLPVPHPSSLALARVRAESVCTASSQSVPALAPHHQTADQSALTLSDDDDLDTDRPTSPVLLDDTQSAAATAADSASTTSSLDPAPPVRRDRAMSLRGFLMDDHRAHPAANPALHHAAPTPVPRVQLIGSTPASSAVPIASSAASSSATGAARSPSALASLRARWSATTTKAARAVKNATKSSTKHRHADPVPLDDDYLVPSYTPMKLVPRSPLASSATARAALEALHLAPDTGSPAATSAPIPINVPASASAMHRRKSLHQRECEGAAAAAVVGSALAHVPVPMPPVVDATDPATASDPVTVRNVPPSSPTPAAGSPATPRKTSVASKLKLATSSEKLRRRRRTGSATSTATHPGELSPRPRSATHDVSAPEFQQLANIFGWSLDSGLPNVQSPRTARASSVSAASVKSVASVRSVAGSAAAARGSHDAVPPLPILVGSFTGLHDDQAAAIPPPMTPTRSTVAEGVEDAHGAHPPPSSIAATVGGVATPPDSAVLPGGTPRRHIDDVEWWHHVEVSYKKRASAASTVASHVPHRRSTMNGSRISARASMYSAASGRRSTSDGALIVRSRAGSRAATADGEGVVEGAETVVANGDVVEEMPLVPHLPAHAEADEDVETVIAAPADAQEPVVEPAPAVDADNVPIAAPSGHGSSVGVPLDIAANSPDLSPTADIPTSPLTSTSAADVTEHDEDVDDVQVLTQERRRLDRVAAQRHQSLRRPRGNEQHETFDSAAAVAVPADGAIAVEEEVDVVDPASPPVSPPADLPSPAVDAREPFPDSPIAAADATTPVVPSSAVLTAIPLPVMGFRVPELETHVDVFAWAQAVAAAEGDEMQSSATALEMVRRLTSEIDYDFLSDFFIVYRMFMDPLHLAKLLVLRVRASVPFPADSDARRVSRFRTFVVLRHWFQNYYEYDFADNKALRRYMGKALKNKAIKRLWISCSEKYNPVNALGYDADSTGGALSFATTAASDISPPPSVINVSLPPVPALPAGEINAHHVATHHLEGGAAKRQQMRSSVWSTTTGTATSVGSGESDGLAPPHTLPVRLNMALLHRSSSVASSTASSSEVNSADVTSPAAHLNPAMAARLHRSLSARTDSAVGTSACPSPVAGVRVSIQSTSGDSAMPLTAVASMYRANGAAGDAASVMAIMGDYDRVDEEDEDEDEPTTWMHRMAATETPTPAVPAAVLDAQSPPLVATPAAVPTAVANDHEPHSLRLADVANGTILRVRSPNPPPAPSSALSAATSPMTSPLSDRPVSPLPARLAAPSHLSLDRSMTQSSSTSHGGTLNGPGSVHQAPSIMGASSLHVHHHHKDSFRHKIKNVFKPRTESVRSYETESAADIAPAGVASPPLHRPSASSTPPLLTSPLPAALRGLDGKKGVTDAMMQAMASEAMHDMAKSYTHAAGPAAHFGRALGFHSGTMPWILRVRSSEVAQHLSIVEQVRVRRVDWTELLEIAVGRHPLARSGSRGMLFGATMARRNADEVGDDDEEEAARHGNVREVIDRFNTTCQWVTSQILSAEDVAVRARAIEKFIKIAAKCAAYSNYSTLMAITLGLQSPYVDRLKRTWAKVHTEKRATLQQLVDLTSPFRNFKDLRAAMEDCATGVPFIGIYLSDLLFNNELPDIIPDRASMASRSAKSGAESDETEDEMENEALRKRRARAKAVRAARARAERYRRLAHEIAQYHDAQFAARPTATSSPLIDLEQDLTTLVNWQKYKTMAKVIKQFRAFLEGPTYASTAAWPMRESLFWRLLAVEDEVLPMAELERRSFLYEPSNRRSVGGPLVGAPPPAPSPAPGTAVSLPRPVPAE</sequence>
<feature type="region of interest" description="Disordered" evidence="3">
    <location>
        <begin position="1897"/>
        <end position="1925"/>
    </location>
</feature>
<dbReference type="Gene3D" id="1.20.870.10">
    <property type="entry name" value="Son of sevenless (SoS) protein Chain: S domain 1"/>
    <property type="match status" value="1"/>
</dbReference>
<dbReference type="PROSITE" id="PS50212">
    <property type="entry name" value="RASGEF_NTER"/>
    <property type="match status" value="1"/>
</dbReference>
<feature type="compositionally biased region" description="Low complexity" evidence="3">
    <location>
        <begin position="1132"/>
        <end position="1148"/>
    </location>
</feature>
<feature type="domain" description="Ras-GEF" evidence="4">
    <location>
        <begin position="1545"/>
        <end position="1811"/>
    </location>
</feature>
<evidence type="ECO:0000259" key="5">
    <source>
        <dbReference type="PROSITE" id="PS50212"/>
    </source>
</evidence>
<evidence type="ECO:0000256" key="3">
    <source>
        <dbReference type="SAM" id="MobiDB-lite"/>
    </source>
</evidence>
<feature type="region of interest" description="Disordered" evidence="3">
    <location>
        <begin position="1"/>
        <end position="205"/>
    </location>
</feature>
<dbReference type="GO" id="GO:0005085">
    <property type="term" value="F:guanyl-nucleotide exchange factor activity"/>
    <property type="evidence" value="ECO:0007669"/>
    <property type="project" value="UniProtKB-KW"/>
</dbReference>
<feature type="compositionally biased region" description="Acidic residues" evidence="3">
    <location>
        <begin position="1758"/>
        <end position="1768"/>
    </location>
</feature>
<dbReference type="VEuPathDB" id="FungiDB:AMAG_08583"/>
<proteinExistence type="predicted"/>
<evidence type="ECO:0000313" key="6">
    <source>
        <dbReference type="EMBL" id="KNE63458.1"/>
    </source>
</evidence>
<dbReference type="EMBL" id="GG745342">
    <property type="protein sequence ID" value="KNE63458.1"/>
    <property type="molecule type" value="Genomic_DNA"/>
</dbReference>
<feature type="region of interest" description="Disordered" evidence="3">
    <location>
        <begin position="1749"/>
        <end position="1773"/>
    </location>
</feature>
<dbReference type="PANTHER" id="PTHR23113">
    <property type="entry name" value="GUANINE NUCLEOTIDE EXCHANGE FACTOR"/>
    <property type="match status" value="1"/>
</dbReference>
<dbReference type="Pfam" id="PF00618">
    <property type="entry name" value="RasGEF_N"/>
    <property type="match status" value="1"/>
</dbReference>
<accession>A0A0L0SLY6</accession>
<evidence type="ECO:0000256" key="1">
    <source>
        <dbReference type="ARBA" id="ARBA00022658"/>
    </source>
</evidence>
<evidence type="ECO:0000313" key="7">
    <source>
        <dbReference type="Proteomes" id="UP000054350"/>
    </source>
</evidence>
<protein>
    <recommendedName>
        <fullName evidence="8">Ras GEF</fullName>
    </recommendedName>
</protein>
<dbReference type="SUPFAM" id="SSF48366">
    <property type="entry name" value="Ras GEF"/>
    <property type="match status" value="1"/>
</dbReference>
<dbReference type="PROSITE" id="PS50009">
    <property type="entry name" value="RASGEF_CAT"/>
    <property type="match status" value="1"/>
</dbReference>
<feature type="region of interest" description="Disordered" evidence="3">
    <location>
        <begin position="405"/>
        <end position="485"/>
    </location>
</feature>
<dbReference type="eggNOG" id="KOG3417">
    <property type="taxonomic scope" value="Eukaryota"/>
</dbReference>
<feature type="domain" description="N-terminal Ras-GEF" evidence="5">
    <location>
        <begin position="946"/>
        <end position="1072"/>
    </location>
</feature>
<dbReference type="InterPro" id="IPR000651">
    <property type="entry name" value="Ras-like_Gua-exchang_fac_N"/>
</dbReference>
<feature type="region of interest" description="Disordered" evidence="3">
    <location>
        <begin position="1342"/>
        <end position="1414"/>
    </location>
</feature>
<dbReference type="Pfam" id="PF00617">
    <property type="entry name" value="RasGEF"/>
    <property type="match status" value="1"/>
</dbReference>
<dbReference type="GO" id="GO:0007265">
    <property type="term" value="P:Ras protein signal transduction"/>
    <property type="evidence" value="ECO:0007669"/>
    <property type="project" value="TreeGrafter"/>
</dbReference>
<dbReference type="Proteomes" id="UP000054350">
    <property type="component" value="Unassembled WGS sequence"/>
</dbReference>
<evidence type="ECO:0008006" key="8">
    <source>
        <dbReference type="Google" id="ProtNLM"/>
    </source>
</evidence>
<gene>
    <name evidence="6" type="ORF">AMAG_08583</name>
</gene>
<dbReference type="SMART" id="SM00147">
    <property type="entry name" value="RasGEF"/>
    <property type="match status" value="1"/>
</dbReference>
<feature type="compositionally biased region" description="Pro residues" evidence="3">
    <location>
        <begin position="1902"/>
        <end position="1911"/>
    </location>
</feature>
<reference evidence="7" key="2">
    <citation type="submission" date="2009-11" db="EMBL/GenBank/DDBJ databases">
        <title>The Genome Sequence of Allomyces macrogynus strain ATCC 38327.</title>
        <authorList>
            <consortium name="The Broad Institute Genome Sequencing Platform"/>
            <person name="Russ C."/>
            <person name="Cuomo C."/>
            <person name="Shea T."/>
            <person name="Young S.K."/>
            <person name="Zeng Q."/>
            <person name="Koehrsen M."/>
            <person name="Haas B."/>
            <person name="Borodovsky M."/>
            <person name="Guigo R."/>
            <person name="Alvarado L."/>
            <person name="Berlin A."/>
            <person name="Borenstein D."/>
            <person name="Chen Z."/>
            <person name="Engels R."/>
            <person name="Freedman E."/>
            <person name="Gellesch M."/>
            <person name="Goldberg J."/>
            <person name="Griggs A."/>
            <person name="Gujja S."/>
            <person name="Heiman D."/>
            <person name="Hepburn T."/>
            <person name="Howarth C."/>
            <person name="Jen D."/>
            <person name="Larson L."/>
            <person name="Lewis B."/>
            <person name="Mehta T."/>
            <person name="Park D."/>
            <person name="Pearson M."/>
            <person name="Roberts A."/>
            <person name="Saif S."/>
            <person name="Shenoy N."/>
            <person name="Sisk P."/>
            <person name="Stolte C."/>
            <person name="Sykes S."/>
            <person name="Walk T."/>
            <person name="White J."/>
            <person name="Yandava C."/>
            <person name="Burger G."/>
            <person name="Gray M.W."/>
            <person name="Holland P.W.H."/>
            <person name="King N."/>
            <person name="Lang F.B.F."/>
            <person name="Roger A.J."/>
            <person name="Ruiz-Trillo I."/>
            <person name="Lander E."/>
            <person name="Nusbaum C."/>
        </authorList>
    </citation>
    <scope>NUCLEOTIDE SEQUENCE [LARGE SCALE GENOMIC DNA]</scope>
    <source>
        <strain evidence="7">ATCC 38327</strain>
    </source>
</reference>
<dbReference type="InterPro" id="IPR001895">
    <property type="entry name" value="RASGEF_cat_dom"/>
</dbReference>
<dbReference type="Gene3D" id="1.10.840.10">
    <property type="entry name" value="Ras guanine-nucleotide exchange factors catalytic domain"/>
    <property type="match status" value="1"/>
</dbReference>
<feature type="compositionally biased region" description="Low complexity" evidence="3">
    <location>
        <begin position="177"/>
        <end position="199"/>
    </location>
</feature>
<keyword evidence="7" id="KW-1185">Reference proteome</keyword>
<dbReference type="OrthoDB" id="10254377at2759"/>
<feature type="compositionally biased region" description="Polar residues" evidence="3">
    <location>
        <begin position="99"/>
        <end position="110"/>
    </location>
</feature>
<dbReference type="InterPro" id="IPR036964">
    <property type="entry name" value="RASGEF_cat_dom_sf"/>
</dbReference>
<dbReference type="CDD" id="cd06224">
    <property type="entry name" value="REM"/>
    <property type="match status" value="1"/>
</dbReference>
<feature type="compositionally biased region" description="Polar residues" evidence="3">
    <location>
        <begin position="1390"/>
        <end position="1402"/>
    </location>
</feature>
<dbReference type="InterPro" id="IPR008937">
    <property type="entry name" value="Ras-like_GEF"/>
</dbReference>